<accession>A0A1I3SJ37</accession>
<sequence>MRISMYTMILRISVALFFLVLFLELFVEFAHGENIGKRDDLLPGINLGTTVVVDGTWVSQEMWPRRYSERLRIDAIDGKVLDAPVFIPVERIVTFADDCWDDAKVNESREPGSSKSARVFSHKHHFRIGGKLTVIAYESGYYSGKPTGYKGVFSGLDIPVRAGVDSHNCFDDFGFVCTLVLIDVIKWNSGASD</sequence>
<protein>
    <submittedName>
        <fullName evidence="1">Uncharacterized protein</fullName>
    </submittedName>
</protein>
<keyword evidence="2" id="KW-1185">Reference proteome</keyword>
<gene>
    <name evidence="1" type="ORF">SAMN05421753_12420</name>
</gene>
<dbReference type="AlphaFoldDB" id="A0A1I3SJ37"/>
<reference evidence="2" key="1">
    <citation type="submission" date="2016-10" db="EMBL/GenBank/DDBJ databases">
        <authorList>
            <person name="Varghese N."/>
            <person name="Submissions S."/>
        </authorList>
    </citation>
    <scope>NUCLEOTIDE SEQUENCE [LARGE SCALE GENOMIC DNA]</scope>
    <source>
        <strain evidence="2">DSM 26348</strain>
    </source>
</reference>
<organism evidence="1 2">
    <name type="scientific">Planctomicrobium piriforme</name>
    <dbReference type="NCBI Taxonomy" id="1576369"/>
    <lineage>
        <taxon>Bacteria</taxon>
        <taxon>Pseudomonadati</taxon>
        <taxon>Planctomycetota</taxon>
        <taxon>Planctomycetia</taxon>
        <taxon>Planctomycetales</taxon>
        <taxon>Planctomycetaceae</taxon>
        <taxon>Planctomicrobium</taxon>
    </lineage>
</organism>
<name>A0A1I3SJ37_9PLAN</name>
<evidence type="ECO:0000313" key="2">
    <source>
        <dbReference type="Proteomes" id="UP000199518"/>
    </source>
</evidence>
<proteinExistence type="predicted"/>
<dbReference type="Proteomes" id="UP000199518">
    <property type="component" value="Unassembled WGS sequence"/>
</dbReference>
<dbReference type="EMBL" id="FOQD01000024">
    <property type="protein sequence ID" value="SFJ57651.1"/>
    <property type="molecule type" value="Genomic_DNA"/>
</dbReference>
<evidence type="ECO:0000313" key="1">
    <source>
        <dbReference type="EMBL" id="SFJ57651.1"/>
    </source>
</evidence>